<dbReference type="PANTHER" id="PTHR13589:SF15">
    <property type="entry name" value="CREB-REGULATED TRANSCRIPTION COACTIVATOR, ISOFORM B"/>
    <property type="match status" value="1"/>
</dbReference>
<feature type="compositionally biased region" description="Polar residues" evidence="1">
    <location>
        <begin position="286"/>
        <end position="296"/>
    </location>
</feature>
<feature type="compositionally biased region" description="Polar residues" evidence="1">
    <location>
        <begin position="352"/>
        <end position="367"/>
    </location>
</feature>
<reference evidence="3" key="1">
    <citation type="submission" date="2020-06" db="EMBL/GenBank/DDBJ databases">
        <title>Draft genome of Bugula neritina, a colonial animal packing powerful symbionts and potential medicines.</title>
        <authorList>
            <person name="Rayko M."/>
        </authorList>
    </citation>
    <scope>NUCLEOTIDE SEQUENCE [LARGE SCALE GENOMIC DNA]</scope>
    <source>
        <strain evidence="3">Kwan_BN1</strain>
    </source>
</reference>
<dbReference type="InterPro" id="IPR024786">
    <property type="entry name" value="TORC"/>
</dbReference>
<proteinExistence type="predicted"/>
<dbReference type="GO" id="GO:0005737">
    <property type="term" value="C:cytoplasm"/>
    <property type="evidence" value="ECO:0007669"/>
    <property type="project" value="InterPro"/>
</dbReference>
<accession>A0A7J7JW03</accession>
<evidence type="ECO:0000259" key="2">
    <source>
        <dbReference type="Pfam" id="PF12886"/>
    </source>
</evidence>
<feature type="region of interest" description="Disordered" evidence="1">
    <location>
        <begin position="132"/>
        <end position="252"/>
    </location>
</feature>
<feature type="region of interest" description="Disordered" evidence="1">
    <location>
        <begin position="386"/>
        <end position="436"/>
    </location>
</feature>
<dbReference type="PANTHER" id="PTHR13589">
    <property type="entry name" value="CREB-REGULATED TRANSCRIPTION COACTIVATOR"/>
    <property type="match status" value="1"/>
</dbReference>
<dbReference type="Proteomes" id="UP000593567">
    <property type="component" value="Unassembled WGS sequence"/>
</dbReference>
<dbReference type="OrthoDB" id="8947034at2759"/>
<sequence length="630" mass="67795">MRAKEAEADAAFHQILNEVSGITKTSDTEESFSSTVSWSSSRLKQLQIPPYAGLKNLIPHGSAPYAPFKTGSLPNINHSLQQQIQQQNVQRRQCSPSQQMLSHGSVPAPGAAIDLKSAIHDLNSLHAGDANRRRFMPPQYGPGPNSPGLRPQRNRTSDHVTYSPYLTPHPLNGPEWKKFKSDSDIHGSIKQQTPTSSNGGSASSGIISPMIHRRVLEVGGNPGNAGNPMALDMRSSGTNTAGNGAPAGNNSAPAKYVDGSGYSPMNGMPPIHLSMGMPGLAPPQSAGMSQPPQQHHGSLPDLSNLGFSNSPIQGHSNSPNPGLCSPPNDGYGRMVSTSMPPPDSPSSIRPNGSRQQSPLVGSPTQMQGVPYPFPYFPQQLPMHMSAPLPIGQASPQPGGLLSSANPLSHSIPLGQQQQQPSHQQHNKPPTSLDKQIVNETIRRRISDKMLAQQQAHQQYRQSTEKNVPSPSSPGTPPVRSPESCPPTNQHTAGGTNDSNISYALSPGSHSSLQQQFDQVTMDSSSSGGNHFTNGNPHDSPFIHDHRHPMKQHSIPNIVLTGVDDNCYGQYFDKDFRPLMSTSLSFDDVFNSDEQFKNELTPLDFEGLQMLEDPTNVLADPSTEEQLRLCG</sequence>
<feature type="region of interest" description="Disordered" evidence="1">
    <location>
        <begin position="449"/>
        <end position="547"/>
    </location>
</feature>
<dbReference type="EMBL" id="VXIV02001689">
    <property type="protein sequence ID" value="KAF6030590.1"/>
    <property type="molecule type" value="Genomic_DNA"/>
</dbReference>
<feature type="compositionally biased region" description="Polar residues" evidence="1">
    <location>
        <begin position="305"/>
        <end position="320"/>
    </location>
</feature>
<dbReference type="GO" id="GO:0045944">
    <property type="term" value="P:positive regulation of transcription by RNA polymerase II"/>
    <property type="evidence" value="ECO:0007669"/>
    <property type="project" value="TreeGrafter"/>
</dbReference>
<feature type="domain" description="Transducer of regulated CREB activity C-terminal" evidence="2">
    <location>
        <begin position="555"/>
        <end position="628"/>
    </location>
</feature>
<name>A0A7J7JW03_BUGNE</name>
<keyword evidence="4" id="KW-1185">Reference proteome</keyword>
<feature type="compositionally biased region" description="Pro residues" evidence="1">
    <location>
        <begin position="470"/>
        <end position="479"/>
    </location>
</feature>
<dbReference type="Pfam" id="PF12886">
    <property type="entry name" value="TORC_C"/>
    <property type="match status" value="1"/>
</dbReference>
<evidence type="ECO:0000256" key="1">
    <source>
        <dbReference type="SAM" id="MobiDB-lite"/>
    </source>
</evidence>
<feature type="compositionally biased region" description="Low complexity" evidence="1">
    <location>
        <begin position="196"/>
        <end position="208"/>
    </location>
</feature>
<dbReference type="GO" id="GO:0005634">
    <property type="term" value="C:nucleus"/>
    <property type="evidence" value="ECO:0007669"/>
    <property type="project" value="InterPro"/>
</dbReference>
<evidence type="ECO:0000313" key="4">
    <source>
        <dbReference type="Proteomes" id="UP000593567"/>
    </source>
</evidence>
<feature type="compositionally biased region" description="Polar residues" evidence="1">
    <location>
        <begin position="485"/>
        <end position="536"/>
    </location>
</feature>
<dbReference type="GO" id="GO:0008140">
    <property type="term" value="F:cAMP response element binding protein binding"/>
    <property type="evidence" value="ECO:0007669"/>
    <property type="project" value="TreeGrafter"/>
</dbReference>
<feature type="compositionally biased region" description="Low complexity" evidence="1">
    <location>
        <begin position="236"/>
        <end position="252"/>
    </location>
</feature>
<dbReference type="AlphaFoldDB" id="A0A7J7JW03"/>
<comment type="caution">
    <text evidence="3">The sequence shown here is derived from an EMBL/GenBank/DDBJ whole genome shotgun (WGS) entry which is preliminary data.</text>
</comment>
<dbReference type="InterPro" id="IPR024785">
    <property type="entry name" value="TORC_C"/>
</dbReference>
<organism evidence="3 4">
    <name type="scientific">Bugula neritina</name>
    <name type="common">Brown bryozoan</name>
    <name type="synonym">Sertularia neritina</name>
    <dbReference type="NCBI Taxonomy" id="10212"/>
    <lineage>
        <taxon>Eukaryota</taxon>
        <taxon>Metazoa</taxon>
        <taxon>Spiralia</taxon>
        <taxon>Lophotrochozoa</taxon>
        <taxon>Bryozoa</taxon>
        <taxon>Gymnolaemata</taxon>
        <taxon>Cheilostomatida</taxon>
        <taxon>Flustrina</taxon>
        <taxon>Buguloidea</taxon>
        <taxon>Bugulidae</taxon>
        <taxon>Bugula</taxon>
    </lineage>
</organism>
<evidence type="ECO:0000313" key="3">
    <source>
        <dbReference type="EMBL" id="KAF6030590.1"/>
    </source>
</evidence>
<feature type="compositionally biased region" description="Low complexity" evidence="1">
    <location>
        <begin position="452"/>
        <end position="461"/>
    </location>
</feature>
<feature type="compositionally biased region" description="Basic and acidic residues" evidence="1">
    <location>
        <begin position="175"/>
        <end position="187"/>
    </location>
</feature>
<gene>
    <name evidence="3" type="ORF">EB796_011127</name>
</gene>
<protein>
    <recommendedName>
        <fullName evidence="2">Transducer of regulated CREB activity C-terminal domain-containing protein</fullName>
    </recommendedName>
</protein>
<feature type="region of interest" description="Disordered" evidence="1">
    <location>
        <begin position="268"/>
        <end position="373"/>
    </location>
</feature>